<keyword evidence="3" id="KW-1185">Reference proteome</keyword>
<dbReference type="EMBL" id="JBBCAQ010000036">
    <property type="protein sequence ID" value="KAK7575568.1"/>
    <property type="molecule type" value="Genomic_DNA"/>
</dbReference>
<name>A0AAN9XZX6_9HEMI</name>
<feature type="region of interest" description="Disordered" evidence="1">
    <location>
        <begin position="29"/>
        <end position="68"/>
    </location>
</feature>
<gene>
    <name evidence="2" type="ORF">V9T40_011854</name>
</gene>
<dbReference type="Proteomes" id="UP001367676">
    <property type="component" value="Unassembled WGS sequence"/>
</dbReference>
<protein>
    <submittedName>
        <fullName evidence="2">Uncharacterized protein</fullName>
    </submittedName>
</protein>
<comment type="caution">
    <text evidence="2">The sequence shown here is derived from an EMBL/GenBank/DDBJ whole genome shotgun (WGS) entry which is preliminary data.</text>
</comment>
<dbReference type="AlphaFoldDB" id="A0AAN9XZX6"/>
<evidence type="ECO:0000313" key="2">
    <source>
        <dbReference type="EMBL" id="KAK7575568.1"/>
    </source>
</evidence>
<feature type="compositionally biased region" description="Low complexity" evidence="1">
    <location>
        <begin position="40"/>
        <end position="54"/>
    </location>
</feature>
<sequence length="68" mass="7708">MPNLCFGSPSLHLKILKKAEKKIEILLTDGRAAPSKEKPSSSARTQQQQQQPPQRALPTFRRKIHFLS</sequence>
<proteinExistence type="predicted"/>
<accession>A0AAN9XZX6</accession>
<evidence type="ECO:0000313" key="3">
    <source>
        <dbReference type="Proteomes" id="UP001367676"/>
    </source>
</evidence>
<evidence type="ECO:0000256" key="1">
    <source>
        <dbReference type="SAM" id="MobiDB-lite"/>
    </source>
</evidence>
<organism evidence="2 3">
    <name type="scientific">Parthenolecanium corni</name>
    <dbReference type="NCBI Taxonomy" id="536013"/>
    <lineage>
        <taxon>Eukaryota</taxon>
        <taxon>Metazoa</taxon>
        <taxon>Ecdysozoa</taxon>
        <taxon>Arthropoda</taxon>
        <taxon>Hexapoda</taxon>
        <taxon>Insecta</taxon>
        <taxon>Pterygota</taxon>
        <taxon>Neoptera</taxon>
        <taxon>Paraneoptera</taxon>
        <taxon>Hemiptera</taxon>
        <taxon>Sternorrhyncha</taxon>
        <taxon>Coccoidea</taxon>
        <taxon>Coccidae</taxon>
        <taxon>Parthenolecanium</taxon>
    </lineage>
</organism>
<reference evidence="2 3" key="1">
    <citation type="submission" date="2024-03" db="EMBL/GenBank/DDBJ databases">
        <title>Adaptation during the transition from Ophiocordyceps entomopathogen to insect associate is accompanied by gene loss and intensified selection.</title>
        <authorList>
            <person name="Ward C.M."/>
            <person name="Onetto C.A."/>
            <person name="Borneman A.R."/>
        </authorList>
    </citation>
    <scope>NUCLEOTIDE SEQUENCE [LARGE SCALE GENOMIC DNA]</scope>
    <source>
        <strain evidence="2">AWRI1</strain>
        <tissue evidence="2">Single Adult Female</tissue>
    </source>
</reference>